<keyword evidence="3" id="KW-0479">Metal-binding</keyword>
<evidence type="ECO:0000256" key="4">
    <source>
        <dbReference type="ARBA" id="ARBA00022771"/>
    </source>
</evidence>
<dbReference type="EMBL" id="JAXUIC010000008">
    <property type="protein sequence ID" value="KAK4575961.1"/>
    <property type="molecule type" value="Genomic_DNA"/>
</dbReference>
<evidence type="ECO:0000313" key="14">
    <source>
        <dbReference type="Proteomes" id="UP001324115"/>
    </source>
</evidence>
<accession>A0AAN7IJR4</accession>
<dbReference type="InterPro" id="IPR025525">
    <property type="entry name" value="hAT-like_transposase_RNase-H"/>
</dbReference>
<keyword evidence="6" id="KW-0805">Transcription regulation</keyword>
<dbReference type="GO" id="GO:0005634">
    <property type="term" value="C:nucleus"/>
    <property type="evidence" value="ECO:0007669"/>
    <property type="project" value="UniProtKB-SubCell"/>
</dbReference>
<dbReference type="PANTHER" id="PTHR46481">
    <property type="entry name" value="ZINC FINGER BED DOMAIN-CONTAINING PROTEIN 4"/>
    <property type="match status" value="1"/>
</dbReference>
<dbReference type="GO" id="GO:0003677">
    <property type="term" value="F:DNA binding"/>
    <property type="evidence" value="ECO:0007669"/>
    <property type="project" value="UniProtKB-KW"/>
</dbReference>
<dbReference type="Pfam" id="PF02892">
    <property type="entry name" value="zf-BED"/>
    <property type="match status" value="1"/>
</dbReference>
<evidence type="ECO:0000256" key="2">
    <source>
        <dbReference type="ARBA" id="ARBA00011738"/>
    </source>
</evidence>
<evidence type="ECO:0000256" key="7">
    <source>
        <dbReference type="ARBA" id="ARBA00023125"/>
    </source>
</evidence>
<dbReference type="InterPro" id="IPR008906">
    <property type="entry name" value="HATC_C_dom"/>
</dbReference>
<evidence type="ECO:0000256" key="3">
    <source>
        <dbReference type="ARBA" id="ARBA00022723"/>
    </source>
</evidence>
<dbReference type="InterPro" id="IPR052035">
    <property type="entry name" value="ZnF_BED_domain_contain"/>
</dbReference>
<gene>
    <name evidence="13" type="ORF">RGQ29_026781</name>
</gene>
<evidence type="ECO:0000256" key="5">
    <source>
        <dbReference type="ARBA" id="ARBA00022833"/>
    </source>
</evidence>
<evidence type="ECO:0000256" key="8">
    <source>
        <dbReference type="ARBA" id="ARBA00023163"/>
    </source>
</evidence>
<comment type="subunit">
    <text evidence="2">Homodimer.</text>
</comment>
<dbReference type="Pfam" id="PF14372">
    <property type="entry name" value="hAT-like_RNase-H"/>
    <property type="match status" value="1"/>
</dbReference>
<keyword evidence="9" id="KW-0539">Nucleus</keyword>
<organism evidence="13 14">
    <name type="scientific">Quercus rubra</name>
    <name type="common">Northern red oak</name>
    <name type="synonym">Quercus borealis</name>
    <dbReference type="NCBI Taxonomy" id="3512"/>
    <lineage>
        <taxon>Eukaryota</taxon>
        <taxon>Viridiplantae</taxon>
        <taxon>Streptophyta</taxon>
        <taxon>Embryophyta</taxon>
        <taxon>Tracheophyta</taxon>
        <taxon>Spermatophyta</taxon>
        <taxon>Magnoliopsida</taxon>
        <taxon>eudicotyledons</taxon>
        <taxon>Gunneridae</taxon>
        <taxon>Pentapetalae</taxon>
        <taxon>rosids</taxon>
        <taxon>fabids</taxon>
        <taxon>Fagales</taxon>
        <taxon>Fagaceae</taxon>
        <taxon>Quercus</taxon>
    </lineage>
</organism>
<dbReference type="SUPFAM" id="SSF140996">
    <property type="entry name" value="Hermes dimerisation domain"/>
    <property type="match status" value="1"/>
</dbReference>
<dbReference type="AlphaFoldDB" id="A0AAN7IJR4"/>
<evidence type="ECO:0000313" key="13">
    <source>
        <dbReference type="EMBL" id="KAK4575961.1"/>
    </source>
</evidence>
<protein>
    <recommendedName>
        <fullName evidence="12">BED-type domain-containing protein</fullName>
    </recommendedName>
</protein>
<keyword evidence="14" id="KW-1185">Reference proteome</keyword>
<feature type="domain" description="BED-type" evidence="12">
    <location>
        <begin position="165"/>
        <end position="221"/>
    </location>
</feature>
<keyword evidence="5" id="KW-0862">Zinc</keyword>
<proteinExistence type="predicted"/>
<dbReference type="PANTHER" id="PTHR46481:SF8">
    <property type="entry name" value="ZINC FINGER BED DOMAIN-CONTAINING PROTEIN RICESLEEPER 1-LIKE"/>
    <property type="match status" value="1"/>
</dbReference>
<feature type="region of interest" description="Disordered" evidence="11">
    <location>
        <begin position="123"/>
        <end position="162"/>
    </location>
</feature>
<keyword evidence="7" id="KW-0238">DNA-binding</keyword>
<dbReference type="GO" id="GO:0008270">
    <property type="term" value="F:zinc ion binding"/>
    <property type="evidence" value="ECO:0007669"/>
    <property type="project" value="UniProtKB-KW"/>
</dbReference>
<evidence type="ECO:0000256" key="6">
    <source>
        <dbReference type="ARBA" id="ARBA00023015"/>
    </source>
</evidence>
<comment type="subcellular location">
    <subcellularLocation>
        <location evidence="1">Nucleus</location>
    </subcellularLocation>
</comment>
<dbReference type="InterPro" id="IPR012337">
    <property type="entry name" value="RNaseH-like_sf"/>
</dbReference>
<evidence type="ECO:0000256" key="10">
    <source>
        <dbReference type="PROSITE-ProRule" id="PRU00027"/>
    </source>
</evidence>
<dbReference type="SMART" id="SM00614">
    <property type="entry name" value="ZnF_BED"/>
    <property type="match status" value="1"/>
</dbReference>
<keyword evidence="4 10" id="KW-0863">Zinc-finger</keyword>
<evidence type="ECO:0000256" key="1">
    <source>
        <dbReference type="ARBA" id="ARBA00004123"/>
    </source>
</evidence>
<evidence type="ECO:0000259" key="12">
    <source>
        <dbReference type="PROSITE" id="PS50808"/>
    </source>
</evidence>
<keyword evidence="8" id="KW-0804">Transcription</keyword>
<sequence length="844" mass="94809">MSLALVMNHSLGLGFQVGTRLHISKSKSDFPCLSLLGSDTKPSSLSLINGSLVFTECSLFSLLSIDFKTSPFYFETSAHFPLHQNGCWLLLPPPHSPPDAVVFTPWVFSSFRLGFLVSDQVMEPSSDAPPSQTTPTTQAVPTATPTNAELPPLPPKNKGKVCSNRKKSIAWDNFEKVDIGDGHFKAVCNYCQKTYLADSKGHGTANLLNHTPVCVKNPNRATLKGQQTLAFEPKKDGEEGFQLVPTAFTVEAVRKALAEMVIIDELPFRFVEGYGFQRYSTTLQPKLRIRDIPSRQTVARDVIGIYGVEREKLRGALKGRRVCLTTDTWTSIQNLCYMSLTGHFIDDDWKLHKRILNFCQVEDHKGETIGRKIEMCLREWGINGIFTLTVDNASSNGVTIKFLENVTKDWEGTVLEHEFLHMRCCAHILNLIVGDGMREIDASIAKVREAVRYVKSSPNRNQTFVGFVERLGIESKALLCLDVPTRWNSTYLMLETAQKFEKVFIRMDYEDDSYSSYFMNKENSGGMGSPSGIDFQNCRTFVGFLKLFYNATKKFSGSLYVTANTFFDEMFVIQENISHLSKSQNHLLKNMAIKMESKFDKYWGRGGDNMNHLLYVAVVLDPRKKLRFLKFCFSEIYGNEVADVMVELVRGSLVKLYDFYSRVDSPNVQVPSGSERTDICESIGCSDPYAMVNSRFDRFLEAEQSIGCSNEIDKYLDENCESRRGDVKFEILGWWKVNSNRYQVLSKLARDVLAVPVSTVASESAFSTGGRILDPFRSSLSPLMVQNLVCAQDWLQALVPISFRKSKDEVEVLEDEFHDLVIRQAAASGGSSSSSKGSLISVDD</sequence>
<reference evidence="13 14" key="1">
    <citation type="journal article" date="2023" name="G3 (Bethesda)">
        <title>A haplotype-resolved chromosome-scale genome for Quercus rubra L. provides insights into the genetics of adaptive traits for red oak species.</title>
        <authorList>
            <person name="Kapoor B."/>
            <person name="Jenkins J."/>
            <person name="Schmutz J."/>
            <person name="Zhebentyayeva T."/>
            <person name="Kuelheim C."/>
            <person name="Coggeshall M."/>
            <person name="Heim C."/>
            <person name="Lasky J.R."/>
            <person name="Leites L."/>
            <person name="Islam-Faridi N."/>
            <person name="Romero-Severson J."/>
            <person name="DeLeo V.L."/>
            <person name="Lucas S.M."/>
            <person name="Lazic D."/>
            <person name="Gailing O."/>
            <person name="Carlson J."/>
            <person name="Staton M."/>
        </authorList>
    </citation>
    <scope>NUCLEOTIDE SEQUENCE [LARGE SCALE GENOMIC DNA]</scope>
    <source>
        <strain evidence="13">Pseudo-F2</strain>
    </source>
</reference>
<evidence type="ECO:0000256" key="11">
    <source>
        <dbReference type="SAM" id="MobiDB-lite"/>
    </source>
</evidence>
<dbReference type="PROSITE" id="PS50808">
    <property type="entry name" value="ZF_BED"/>
    <property type="match status" value="1"/>
</dbReference>
<dbReference type="Proteomes" id="UP001324115">
    <property type="component" value="Unassembled WGS sequence"/>
</dbReference>
<dbReference type="SUPFAM" id="SSF53098">
    <property type="entry name" value="Ribonuclease H-like"/>
    <property type="match status" value="1"/>
</dbReference>
<dbReference type="GO" id="GO:0046983">
    <property type="term" value="F:protein dimerization activity"/>
    <property type="evidence" value="ECO:0007669"/>
    <property type="project" value="InterPro"/>
</dbReference>
<comment type="caution">
    <text evidence="13">The sequence shown here is derived from an EMBL/GenBank/DDBJ whole genome shotgun (WGS) entry which is preliminary data.</text>
</comment>
<dbReference type="InterPro" id="IPR003656">
    <property type="entry name" value="Znf_BED"/>
</dbReference>
<feature type="compositionally biased region" description="Low complexity" evidence="11">
    <location>
        <begin position="124"/>
        <end position="146"/>
    </location>
</feature>
<name>A0AAN7IJR4_QUERU</name>
<evidence type="ECO:0000256" key="9">
    <source>
        <dbReference type="ARBA" id="ARBA00023242"/>
    </source>
</evidence>
<dbReference type="Pfam" id="PF05699">
    <property type="entry name" value="Dimer_Tnp_hAT"/>
    <property type="match status" value="1"/>
</dbReference>